<accession>A0A9X4NRE1</accession>
<dbReference type="NCBIfam" id="TIGR02937">
    <property type="entry name" value="sigma70-ECF"/>
    <property type="match status" value="1"/>
</dbReference>
<dbReference type="AlphaFoldDB" id="A0A9X4NRE1"/>
<comment type="caution">
    <text evidence="7">The sequence shown here is derived from an EMBL/GenBank/DDBJ whole genome shotgun (WGS) entry which is preliminary data.</text>
</comment>
<evidence type="ECO:0000256" key="1">
    <source>
        <dbReference type="ARBA" id="ARBA00010641"/>
    </source>
</evidence>
<feature type="domain" description="RNA polymerase sigma-70 region 2" evidence="6">
    <location>
        <begin position="41"/>
        <end position="106"/>
    </location>
</feature>
<dbReference type="InterPro" id="IPR013324">
    <property type="entry name" value="RNA_pol_sigma_r3/r4-like"/>
</dbReference>
<dbReference type="SUPFAM" id="SSF88659">
    <property type="entry name" value="Sigma3 and sigma4 domains of RNA polymerase sigma factors"/>
    <property type="match status" value="1"/>
</dbReference>
<keyword evidence="5" id="KW-0804">Transcription</keyword>
<comment type="similarity">
    <text evidence="1">Belongs to the sigma-70 factor family. ECF subfamily.</text>
</comment>
<evidence type="ECO:0000256" key="4">
    <source>
        <dbReference type="ARBA" id="ARBA00023125"/>
    </source>
</evidence>
<dbReference type="GO" id="GO:0006352">
    <property type="term" value="P:DNA-templated transcription initiation"/>
    <property type="evidence" value="ECO:0007669"/>
    <property type="project" value="InterPro"/>
</dbReference>
<dbReference type="Proteomes" id="UP001152876">
    <property type="component" value="Unassembled WGS sequence"/>
</dbReference>
<dbReference type="Pfam" id="PF04542">
    <property type="entry name" value="Sigma70_r2"/>
    <property type="match status" value="1"/>
</dbReference>
<keyword evidence="3" id="KW-0731">Sigma factor</keyword>
<dbReference type="PANTHER" id="PTHR43133:SF8">
    <property type="entry name" value="RNA POLYMERASE SIGMA FACTOR HI_1459-RELATED"/>
    <property type="match status" value="1"/>
</dbReference>
<evidence type="ECO:0000259" key="6">
    <source>
        <dbReference type="Pfam" id="PF04542"/>
    </source>
</evidence>
<dbReference type="GO" id="GO:0003677">
    <property type="term" value="F:DNA binding"/>
    <property type="evidence" value="ECO:0007669"/>
    <property type="project" value="UniProtKB-KW"/>
</dbReference>
<dbReference type="InterPro" id="IPR007627">
    <property type="entry name" value="RNA_pol_sigma70_r2"/>
</dbReference>
<gene>
    <name evidence="7" type="ORF">H010_11191</name>
</gene>
<evidence type="ECO:0000256" key="3">
    <source>
        <dbReference type="ARBA" id="ARBA00023082"/>
    </source>
</evidence>
<evidence type="ECO:0000313" key="7">
    <source>
        <dbReference type="EMBL" id="MDG5975822.1"/>
    </source>
</evidence>
<dbReference type="SUPFAM" id="SSF88946">
    <property type="entry name" value="Sigma2 domain of RNA polymerase sigma factors"/>
    <property type="match status" value="1"/>
</dbReference>
<sequence length="302" mass="33965">MEHEKPSAPPLPVGHAPATHTTDERLVELALSGDVASLDTLLRRHQAWLYNVALRMLQQPQDAEEATQESLLKIVTHLSTFRGHSAFSTWAYRIAFNLLLDRKRSRPEIAVQGFDCYADYLAQASDEDLGAEHGSAPERHLLVEEAKLSCMMGMLLCLDRQQRLVFVLGEVFEVNDTVGSQVLDISKDNFRQLLSRARKDLSAFMQDRCGLVNPRNPCRCARKTRAFVRDGVVDPGQLVFARSHYIRIKDISVQGRKAFERLVGDTNTALYRDHPFVDAPDLVSGLRQTLASDGFQSLLHIN</sequence>
<protein>
    <submittedName>
        <fullName evidence="7">ECF subfamily RNA polymerase sigma-24 subunit</fullName>
    </submittedName>
</protein>
<dbReference type="InterPro" id="IPR014284">
    <property type="entry name" value="RNA_pol_sigma-70_dom"/>
</dbReference>
<evidence type="ECO:0000256" key="2">
    <source>
        <dbReference type="ARBA" id="ARBA00023015"/>
    </source>
</evidence>
<dbReference type="PANTHER" id="PTHR43133">
    <property type="entry name" value="RNA POLYMERASE ECF-TYPE SIGMA FACTO"/>
    <property type="match status" value="1"/>
</dbReference>
<keyword evidence="8" id="KW-1185">Reference proteome</keyword>
<dbReference type="Gene3D" id="1.10.1740.10">
    <property type="match status" value="1"/>
</dbReference>
<dbReference type="RefSeq" id="WP_084235769.1">
    <property type="nucleotide sequence ID" value="NZ_AOGK01000008.1"/>
</dbReference>
<organism evidence="7 8">
    <name type="scientific">Hydrogenophaga taeniospiralis CCUG 15921</name>
    <dbReference type="NCBI Taxonomy" id="1281780"/>
    <lineage>
        <taxon>Bacteria</taxon>
        <taxon>Pseudomonadati</taxon>
        <taxon>Pseudomonadota</taxon>
        <taxon>Betaproteobacteria</taxon>
        <taxon>Burkholderiales</taxon>
        <taxon>Comamonadaceae</taxon>
        <taxon>Hydrogenophaga</taxon>
    </lineage>
</organism>
<dbReference type="OrthoDB" id="3211555at2"/>
<name>A0A9X4NRE1_9BURK</name>
<keyword evidence="4" id="KW-0238">DNA-binding</keyword>
<proteinExistence type="inferred from homology"/>
<keyword evidence="2" id="KW-0805">Transcription regulation</keyword>
<dbReference type="InterPro" id="IPR039425">
    <property type="entry name" value="RNA_pol_sigma-70-like"/>
</dbReference>
<evidence type="ECO:0000313" key="8">
    <source>
        <dbReference type="Proteomes" id="UP001152876"/>
    </source>
</evidence>
<dbReference type="InterPro" id="IPR013325">
    <property type="entry name" value="RNA_pol_sigma_r2"/>
</dbReference>
<dbReference type="EMBL" id="AOGK01000008">
    <property type="protein sequence ID" value="MDG5975822.1"/>
    <property type="molecule type" value="Genomic_DNA"/>
</dbReference>
<reference evidence="7" key="1">
    <citation type="submission" date="2013-01" db="EMBL/GenBank/DDBJ databases">
        <title>Genome draft of Hydrogenophaga taeniospiralis 2K1.</title>
        <authorList>
            <person name="Gomila M."/>
            <person name="Lalucat J."/>
        </authorList>
    </citation>
    <scope>NUCLEOTIDE SEQUENCE</scope>
    <source>
        <strain evidence="7">CCUG 15921</strain>
    </source>
</reference>
<dbReference type="GO" id="GO:0016987">
    <property type="term" value="F:sigma factor activity"/>
    <property type="evidence" value="ECO:0007669"/>
    <property type="project" value="UniProtKB-KW"/>
</dbReference>
<evidence type="ECO:0000256" key="5">
    <source>
        <dbReference type="ARBA" id="ARBA00023163"/>
    </source>
</evidence>